<evidence type="ECO:0000256" key="8">
    <source>
        <dbReference type="SAM" id="MobiDB-lite"/>
    </source>
</evidence>
<protein>
    <recommendedName>
        <fullName evidence="10">G-protein coupled receptors family 1 profile domain-containing protein</fullName>
    </recommendedName>
</protein>
<dbReference type="InParanoid" id="A0A673BZJ0"/>
<keyword evidence="4" id="KW-0297">G-protein coupled receptor</keyword>
<evidence type="ECO:0000256" key="3">
    <source>
        <dbReference type="ARBA" id="ARBA00022989"/>
    </source>
</evidence>
<name>A0A673BZJ0_9TELE</name>
<feature type="region of interest" description="Disordered" evidence="8">
    <location>
        <begin position="291"/>
        <end position="315"/>
    </location>
</feature>
<keyword evidence="7" id="KW-0807">Transducer</keyword>
<keyword evidence="6" id="KW-0675">Receptor</keyword>
<feature type="transmembrane region" description="Helical" evidence="9">
    <location>
        <begin position="54"/>
        <end position="75"/>
    </location>
</feature>
<evidence type="ECO:0000256" key="1">
    <source>
        <dbReference type="ARBA" id="ARBA00004141"/>
    </source>
</evidence>
<dbReference type="Ensembl" id="ENSSORT00005046694.1">
    <property type="protein sequence ID" value="ENSSORP00005045543.1"/>
    <property type="gene ID" value="ENSSORG00005020921.1"/>
</dbReference>
<evidence type="ECO:0000256" key="2">
    <source>
        <dbReference type="ARBA" id="ARBA00022692"/>
    </source>
</evidence>
<evidence type="ECO:0000259" key="10">
    <source>
        <dbReference type="PROSITE" id="PS50262"/>
    </source>
</evidence>
<comment type="subcellular location">
    <subcellularLocation>
        <location evidence="1">Membrane</location>
        <topology evidence="1">Multi-pass membrane protein</topology>
    </subcellularLocation>
</comment>
<accession>A0A673BZJ0</accession>
<keyword evidence="12" id="KW-1185">Reference proteome</keyword>
<reference evidence="11" key="3">
    <citation type="submission" date="2025-09" db="UniProtKB">
        <authorList>
            <consortium name="Ensembl"/>
        </authorList>
    </citation>
    <scope>IDENTIFICATION</scope>
</reference>
<dbReference type="PRINTS" id="PR01157">
    <property type="entry name" value="P2YPURNOCPTR"/>
</dbReference>
<dbReference type="InterPro" id="IPR000276">
    <property type="entry name" value="GPCR_Rhodpsn"/>
</dbReference>
<dbReference type="InterPro" id="IPR047160">
    <property type="entry name" value="GP183-like"/>
</dbReference>
<keyword evidence="5 9" id="KW-0472">Membrane</keyword>
<evidence type="ECO:0000313" key="11">
    <source>
        <dbReference type="Ensembl" id="ENSSORP00005045543.1"/>
    </source>
</evidence>
<evidence type="ECO:0000256" key="4">
    <source>
        <dbReference type="ARBA" id="ARBA00023040"/>
    </source>
</evidence>
<feature type="transmembrane region" description="Helical" evidence="9">
    <location>
        <begin position="225"/>
        <end position="247"/>
    </location>
</feature>
<dbReference type="GO" id="GO:0004930">
    <property type="term" value="F:G protein-coupled receptor activity"/>
    <property type="evidence" value="ECO:0007669"/>
    <property type="project" value="UniProtKB-KW"/>
</dbReference>
<feature type="transmembrane region" description="Helical" evidence="9">
    <location>
        <begin position="17"/>
        <end position="42"/>
    </location>
</feature>
<proteinExistence type="predicted"/>
<dbReference type="InterPro" id="IPR017452">
    <property type="entry name" value="GPCR_Rhodpsn_7TM"/>
</dbReference>
<reference evidence="11" key="2">
    <citation type="submission" date="2025-08" db="UniProtKB">
        <authorList>
            <consortium name="Ensembl"/>
        </authorList>
    </citation>
    <scope>IDENTIFICATION</scope>
</reference>
<dbReference type="Proteomes" id="UP000472271">
    <property type="component" value="Chromosome 7"/>
</dbReference>
<sequence length="315" mass="35267">MDVTGTNCSAPSEEYQFYLFPTVSIIALVIGLPGNLAAFFFFSFKVTPRTAFSVYISNLALADVLILCTLPFRIHYHMNRNSWVFGDVACRVTGIVFYANVYMSICFMTCICVDRYMATVHPHVYLRIRMSWYSLVVSVILWGVVGIAMLVFILMGPLEAQESGSCKCFENFSKKEWETRLGAFSVLSLIFGSLLPSVIILVCYPLAARRISRIKTKTAQKALKVIYAILVITLLCFLPNHVVYLVMTLNVSGNAFWAVCPSRVTIAHKQMGSGYGSDRQQNQPIKMEDTKQHVGPLDGNMSTKNPKSEQLCQVV</sequence>
<dbReference type="CDD" id="cd14982">
    <property type="entry name" value="7tmA_purinoceptor-like"/>
    <property type="match status" value="1"/>
</dbReference>
<feature type="transmembrane region" description="Helical" evidence="9">
    <location>
        <begin position="95"/>
        <end position="118"/>
    </location>
</feature>
<evidence type="ECO:0000313" key="12">
    <source>
        <dbReference type="Proteomes" id="UP000472271"/>
    </source>
</evidence>
<dbReference type="Gene3D" id="1.20.1070.10">
    <property type="entry name" value="Rhodopsin 7-helix transmembrane proteins"/>
    <property type="match status" value="1"/>
</dbReference>
<feature type="compositionally biased region" description="Polar residues" evidence="8">
    <location>
        <begin position="300"/>
        <end position="315"/>
    </location>
</feature>
<evidence type="ECO:0000256" key="7">
    <source>
        <dbReference type="ARBA" id="ARBA00023224"/>
    </source>
</evidence>
<evidence type="ECO:0000256" key="5">
    <source>
        <dbReference type="ARBA" id="ARBA00023136"/>
    </source>
</evidence>
<dbReference type="AlphaFoldDB" id="A0A673BZJ0"/>
<dbReference type="GO" id="GO:0016020">
    <property type="term" value="C:membrane"/>
    <property type="evidence" value="ECO:0007669"/>
    <property type="project" value="UniProtKB-SubCell"/>
</dbReference>
<dbReference type="PANTHER" id="PTHR24237:SF37">
    <property type="entry name" value="COAGULATION FACTOR II (THROMBIN) RECEPTOR-LIKE 2-RELATED"/>
    <property type="match status" value="1"/>
</dbReference>
<organism evidence="11 12">
    <name type="scientific">Sphaeramia orbicularis</name>
    <name type="common">orbiculate cardinalfish</name>
    <dbReference type="NCBI Taxonomy" id="375764"/>
    <lineage>
        <taxon>Eukaryota</taxon>
        <taxon>Metazoa</taxon>
        <taxon>Chordata</taxon>
        <taxon>Craniata</taxon>
        <taxon>Vertebrata</taxon>
        <taxon>Euteleostomi</taxon>
        <taxon>Actinopterygii</taxon>
        <taxon>Neopterygii</taxon>
        <taxon>Teleostei</taxon>
        <taxon>Neoteleostei</taxon>
        <taxon>Acanthomorphata</taxon>
        <taxon>Gobiaria</taxon>
        <taxon>Kurtiformes</taxon>
        <taxon>Apogonoidei</taxon>
        <taxon>Apogonidae</taxon>
        <taxon>Apogoninae</taxon>
        <taxon>Sphaeramia</taxon>
    </lineage>
</organism>
<dbReference type="SUPFAM" id="SSF81321">
    <property type="entry name" value="Family A G protein-coupled receptor-like"/>
    <property type="match status" value="1"/>
</dbReference>
<keyword evidence="2 9" id="KW-0812">Transmembrane</keyword>
<dbReference type="PRINTS" id="PR00237">
    <property type="entry name" value="GPCRRHODOPSN"/>
</dbReference>
<keyword evidence="3 9" id="KW-1133">Transmembrane helix</keyword>
<feature type="transmembrane region" description="Helical" evidence="9">
    <location>
        <begin position="181"/>
        <end position="204"/>
    </location>
</feature>
<dbReference type="PANTHER" id="PTHR24237">
    <property type="entry name" value="G-PROTEIN COUPLED RECEPTOR"/>
    <property type="match status" value="1"/>
</dbReference>
<dbReference type="PROSITE" id="PS50262">
    <property type="entry name" value="G_PROTEIN_RECEP_F1_2"/>
    <property type="match status" value="1"/>
</dbReference>
<dbReference type="Pfam" id="PF00001">
    <property type="entry name" value="7tm_1"/>
    <property type="match status" value="1"/>
</dbReference>
<evidence type="ECO:0000256" key="9">
    <source>
        <dbReference type="SAM" id="Phobius"/>
    </source>
</evidence>
<reference evidence="11" key="1">
    <citation type="submission" date="2019-06" db="EMBL/GenBank/DDBJ databases">
        <authorList>
            <consortium name="Wellcome Sanger Institute Data Sharing"/>
        </authorList>
    </citation>
    <scope>NUCLEOTIDE SEQUENCE [LARGE SCALE GENOMIC DNA]</scope>
</reference>
<feature type="transmembrane region" description="Helical" evidence="9">
    <location>
        <begin position="130"/>
        <end position="155"/>
    </location>
</feature>
<dbReference type="GO" id="GO:0008142">
    <property type="term" value="F:oxysterol binding"/>
    <property type="evidence" value="ECO:0007669"/>
    <property type="project" value="InterPro"/>
</dbReference>
<evidence type="ECO:0000256" key="6">
    <source>
        <dbReference type="ARBA" id="ARBA00023170"/>
    </source>
</evidence>
<feature type="domain" description="G-protein coupled receptors family 1 profile" evidence="10">
    <location>
        <begin position="34"/>
        <end position="249"/>
    </location>
</feature>